<gene>
    <name evidence="2" type="ORF">I6J18_12875</name>
</gene>
<dbReference type="PROSITE" id="PS51257">
    <property type="entry name" value="PROKAR_LIPOPROTEIN"/>
    <property type="match status" value="1"/>
</dbReference>
<evidence type="ECO:0000313" key="2">
    <source>
        <dbReference type="EMBL" id="QQS98625.1"/>
    </source>
</evidence>
<dbReference type="InterPro" id="IPR052944">
    <property type="entry name" value="Sporulation_related"/>
</dbReference>
<dbReference type="Gene3D" id="2.50.20.10">
    <property type="entry name" value="Lipoprotein localisation LolA/LolB/LppX"/>
    <property type="match status" value="1"/>
</dbReference>
<keyword evidence="3" id="KW-1185">Reference proteome</keyword>
<keyword evidence="1" id="KW-0732">Signal</keyword>
<reference evidence="2 3" key="1">
    <citation type="submission" date="2021-01" db="EMBL/GenBank/DDBJ databases">
        <title>FDA dAtabase for Regulatory Grade micrObial Sequences (FDA-ARGOS): Supporting development and validation of Infectious Disease Dx tests.</title>
        <authorList>
            <person name="Nelson B."/>
            <person name="Plummer A."/>
            <person name="Tallon L."/>
            <person name="Sadzewicz L."/>
            <person name="Zhao X."/>
            <person name="Boylan J."/>
            <person name="Ott S."/>
            <person name="Bowen H."/>
            <person name="Vavikolanu K."/>
            <person name="Mehta A."/>
            <person name="Aluvathingal J."/>
            <person name="Nadendla S."/>
            <person name="Myers T."/>
            <person name="Yan Y."/>
            <person name="Sichtig H."/>
        </authorList>
    </citation>
    <scope>NUCLEOTIDE SEQUENCE [LARGE SCALE GENOMIC DNA]</scope>
    <source>
        <strain evidence="2 3">FDAARGOS_1161</strain>
    </source>
</reference>
<accession>A0A974NIL2</accession>
<keyword evidence="2" id="KW-0449">Lipoprotein</keyword>
<dbReference type="SUPFAM" id="SSF89392">
    <property type="entry name" value="Prokaryotic lipoproteins and lipoprotein localization factors"/>
    <property type="match status" value="1"/>
</dbReference>
<dbReference type="InterPro" id="IPR029046">
    <property type="entry name" value="LolA/LolB/LppX"/>
</dbReference>
<feature type="signal peptide" evidence="1">
    <location>
        <begin position="1"/>
        <end position="21"/>
    </location>
</feature>
<dbReference type="Proteomes" id="UP000595254">
    <property type="component" value="Chromosome"/>
</dbReference>
<organism evidence="2 3">
    <name type="scientific">Peribacillus psychrosaccharolyticus</name>
    <name type="common">Bacillus psychrosaccharolyticus</name>
    <dbReference type="NCBI Taxonomy" id="1407"/>
    <lineage>
        <taxon>Bacteria</taxon>
        <taxon>Bacillati</taxon>
        <taxon>Bacillota</taxon>
        <taxon>Bacilli</taxon>
        <taxon>Bacillales</taxon>
        <taxon>Bacillaceae</taxon>
        <taxon>Peribacillus</taxon>
    </lineage>
</organism>
<dbReference type="PANTHER" id="PTHR37507">
    <property type="entry name" value="SPORULATION PROTEIN YDCC"/>
    <property type="match status" value="1"/>
</dbReference>
<dbReference type="PANTHER" id="PTHR37507:SF2">
    <property type="entry name" value="SPORULATION PROTEIN YDCC"/>
    <property type="match status" value="1"/>
</dbReference>
<proteinExistence type="predicted"/>
<protein>
    <submittedName>
        <fullName evidence="2">Outer membrane lipoprotein carrier protein LolA</fullName>
    </submittedName>
</protein>
<sequence>MKKVFAIFAGILLILALSACGKKSQDEVVSDLNEKVDEMKGYKVNAVMTLKMGTDPQVYDVEIWHKNPDFYKVNLKNSEKEQSQMILRNDDGVYVLTPALNKSFKFQSEWPENSSQAYLYESLVKDIMDDATAGFKETDKHYVFTTKTRYQNNKMLPYQEITLTKRDLKPVSVKVMDPDQNALVTVKFSKVNFNAAFDKDAFDMKKNMARAKMEMPAMAGMKDDNFSVRYPEGIEGATLAEEKEIAIENGRRVVLTYQGERNFTLVQEKREVRETTVLSDLVNGEPVDLGFTFGAMTANTIRWTYEGVDYTLASQDLTEEELVTIARSVNGTAVK</sequence>
<dbReference type="RefSeq" id="WP_040373985.1">
    <property type="nucleotide sequence ID" value="NZ_CP068053.1"/>
</dbReference>
<feature type="chain" id="PRO_5038592351" evidence="1">
    <location>
        <begin position="22"/>
        <end position="335"/>
    </location>
</feature>
<evidence type="ECO:0000313" key="3">
    <source>
        <dbReference type="Proteomes" id="UP000595254"/>
    </source>
</evidence>
<dbReference type="KEGG" id="ppsr:I6J18_12875"/>
<name>A0A974NIL2_PERPY</name>
<evidence type="ECO:0000256" key="1">
    <source>
        <dbReference type="SAM" id="SignalP"/>
    </source>
</evidence>
<dbReference type="AlphaFoldDB" id="A0A974NIL2"/>
<dbReference type="EMBL" id="CP068053">
    <property type="protein sequence ID" value="QQS98625.1"/>
    <property type="molecule type" value="Genomic_DNA"/>
</dbReference>